<reference evidence="1 2" key="1">
    <citation type="submission" date="2019-02" db="EMBL/GenBank/DDBJ databases">
        <title>Deep-cultivation of Planctomycetes and their phenomic and genomic characterization uncovers novel biology.</title>
        <authorList>
            <person name="Wiegand S."/>
            <person name="Jogler M."/>
            <person name="Boedeker C."/>
            <person name="Pinto D."/>
            <person name="Vollmers J."/>
            <person name="Rivas-Marin E."/>
            <person name="Kohn T."/>
            <person name="Peeters S.H."/>
            <person name="Heuer A."/>
            <person name="Rast P."/>
            <person name="Oberbeckmann S."/>
            <person name="Bunk B."/>
            <person name="Jeske O."/>
            <person name="Meyerdierks A."/>
            <person name="Storesund J.E."/>
            <person name="Kallscheuer N."/>
            <person name="Luecker S."/>
            <person name="Lage O.M."/>
            <person name="Pohl T."/>
            <person name="Merkel B.J."/>
            <person name="Hornburger P."/>
            <person name="Mueller R.-W."/>
            <person name="Bruemmer F."/>
            <person name="Labrenz M."/>
            <person name="Spormann A.M."/>
            <person name="Op Den Camp H."/>
            <person name="Overmann J."/>
            <person name="Amann R."/>
            <person name="Jetten M.S.M."/>
            <person name="Mascher T."/>
            <person name="Medema M.H."/>
            <person name="Devos D.P."/>
            <person name="Kaster A.-K."/>
            <person name="Ovreas L."/>
            <person name="Rohde M."/>
            <person name="Galperin M.Y."/>
            <person name="Jogler C."/>
        </authorList>
    </citation>
    <scope>NUCLEOTIDE SEQUENCE [LARGE SCALE GENOMIC DNA]</scope>
    <source>
        <strain evidence="1 2">Pla100</strain>
    </source>
</reference>
<dbReference type="Proteomes" id="UP000316213">
    <property type="component" value="Unassembled WGS sequence"/>
</dbReference>
<name>A0A5C6A8N7_9BACT</name>
<dbReference type="RefSeq" id="WP_146578701.1">
    <property type="nucleotide sequence ID" value="NZ_SJPM01000006.1"/>
</dbReference>
<comment type="caution">
    <text evidence="1">The sequence shown here is derived from an EMBL/GenBank/DDBJ whole genome shotgun (WGS) entry which is preliminary data.</text>
</comment>
<dbReference type="OrthoDB" id="286644at2"/>
<sequence>MKKHEWRETTDEGHIRMVRVTRLSNGWKIQSKLKSDDEWTYDPAISLEDLETLRELVANKHQRRRLPYEHVLEVDALIAAAKRRK</sequence>
<protein>
    <submittedName>
        <fullName evidence="1">Uncharacterized protein</fullName>
    </submittedName>
</protein>
<dbReference type="EMBL" id="SJPM01000006">
    <property type="protein sequence ID" value="TWT95668.1"/>
    <property type="molecule type" value="Genomic_DNA"/>
</dbReference>
<keyword evidence="2" id="KW-1185">Reference proteome</keyword>
<proteinExistence type="predicted"/>
<evidence type="ECO:0000313" key="2">
    <source>
        <dbReference type="Proteomes" id="UP000316213"/>
    </source>
</evidence>
<organism evidence="1 2">
    <name type="scientific">Neorhodopirellula pilleata</name>
    <dbReference type="NCBI Taxonomy" id="2714738"/>
    <lineage>
        <taxon>Bacteria</taxon>
        <taxon>Pseudomonadati</taxon>
        <taxon>Planctomycetota</taxon>
        <taxon>Planctomycetia</taxon>
        <taxon>Pirellulales</taxon>
        <taxon>Pirellulaceae</taxon>
        <taxon>Neorhodopirellula</taxon>
    </lineage>
</organism>
<evidence type="ECO:0000313" key="1">
    <source>
        <dbReference type="EMBL" id="TWT95668.1"/>
    </source>
</evidence>
<dbReference type="AlphaFoldDB" id="A0A5C6A8N7"/>
<accession>A0A5C6A8N7</accession>
<gene>
    <name evidence="1" type="ORF">Pla100_33090</name>
</gene>